<feature type="domain" description="Ubiquitin-like" evidence="1">
    <location>
        <begin position="217"/>
        <end position="292"/>
    </location>
</feature>
<evidence type="ECO:0000259" key="1">
    <source>
        <dbReference type="PROSITE" id="PS50053"/>
    </source>
</evidence>
<dbReference type="Proteomes" id="UP000284375">
    <property type="component" value="Unassembled WGS sequence"/>
</dbReference>
<dbReference type="OrthoDB" id="428577at2759"/>
<dbReference type="InterPro" id="IPR019956">
    <property type="entry name" value="Ubiquitin_dom"/>
</dbReference>
<evidence type="ECO:0000313" key="2">
    <source>
        <dbReference type="EMBL" id="ROW05664.1"/>
    </source>
</evidence>
<dbReference type="AlphaFoldDB" id="A0A423WQY3"/>
<dbReference type="EMBL" id="LJZO01000001">
    <property type="protein sequence ID" value="ROW05664.1"/>
    <property type="molecule type" value="Genomic_DNA"/>
</dbReference>
<dbReference type="PRINTS" id="PR00348">
    <property type="entry name" value="UBIQUITIN"/>
</dbReference>
<dbReference type="Gene3D" id="3.10.20.90">
    <property type="entry name" value="Phosphatidylinositol 3-kinase Catalytic Subunit, Chain A, domain 1"/>
    <property type="match status" value="1"/>
</dbReference>
<name>A0A423WQY3_CYTCH</name>
<gene>
    <name evidence="2" type="ORF">VSDG_00288</name>
</gene>
<reference evidence="2 3" key="1">
    <citation type="submission" date="2015-09" db="EMBL/GenBank/DDBJ databases">
        <title>Host preference determinants of Valsa canker pathogens revealed by comparative genomics.</title>
        <authorList>
            <person name="Yin Z."/>
            <person name="Huang L."/>
        </authorList>
    </citation>
    <scope>NUCLEOTIDE SEQUENCE [LARGE SCALE GENOMIC DNA]</scope>
    <source>
        <strain evidence="2 3">YSFL</strain>
    </source>
</reference>
<sequence>MTRLEYRTSVKQEKLWDNCDVIAIDRVLPGSKVPQGLEISFRRTIRVPDNEQVSRLPPSLGSFPLYKTQDYASSLPQDMVEKGGVFFPMYQKEAMWIKFKANAPFMIKVYCGGVNAVSGEHSNEDAETKQRRLRLAQKGESIQDYVVVPSQLWLDGVAVKPSVVRQFVAMPLGQGYSVEAQLTGKEVIGGLQFEVTPALCEPKDRRDPRPPKPLGDFHIRIRTLTGRIIVLPCSPEDTLDSIKIGIQEKEGIPFDEQRLIFGGRQLEPSRTVAAYGIQNKSTLHLVRRLIGGGPGPVICQQLGLAAGGMIKQDIRQDTCGPAKWIRGLTLTIPVQILNSAVFRQVTGTEPPDCPISAKTYAEAGFPFFELYEEQPSNISGADAFGSLQSINNIDMARGLAKRTEAMVHPRVVKLGGSSHGTTVWDGDNVFDIQDPDGLLSPHGPRREFRTLADLEQEIKKLDLGAQGK</sequence>
<evidence type="ECO:0000313" key="3">
    <source>
        <dbReference type="Proteomes" id="UP000284375"/>
    </source>
</evidence>
<dbReference type="Pfam" id="PF00240">
    <property type="entry name" value="ubiquitin"/>
    <property type="match status" value="1"/>
</dbReference>
<dbReference type="PANTHER" id="PTHR10666">
    <property type="entry name" value="UBIQUITIN"/>
    <property type="match status" value="1"/>
</dbReference>
<comment type="caution">
    <text evidence="2">The sequence shown here is derived from an EMBL/GenBank/DDBJ whole genome shotgun (WGS) entry which is preliminary data.</text>
</comment>
<keyword evidence="3" id="KW-1185">Reference proteome</keyword>
<dbReference type="SUPFAM" id="SSF54236">
    <property type="entry name" value="Ubiquitin-like"/>
    <property type="match status" value="1"/>
</dbReference>
<dbReference type="PROSITE" id="PS50053">
    <property type="entry name" value="UBIQUITIN_2"/>
    <property type="match status" value="1"/>
</dbReference>
<dbReference type="SMART" id="SM00213">
    <property type="entry name" value="UBQ"/>
    <property type="match status" value="1"/>
</dbReference>
<dbReference type="InterPro" id="IPR029071">
    <property type="entry name" value="Ubiquitin-like_domsf"/>
</dbReference>
<proteinExistence type="predicted"/>
<protein>
    <recommendedName>
        <fullName evidence="1">Ubiquitin-like domain-containing protein</fullName>
    </recommendedName>
</protein>
<dbReference type="InterPro" id="IPR000626">
    <property type="entry name" value="Ubiquitin-like_dom"/>
</dbReference>
<dbReference type="STRING" id="252740.A0A423WQY3"/>
<dbReference type="InterPro" id="IPR050158">
    <property type="entry name" value="Ubiquitin_ubiquitin-like"/>
</dbReference>
<organism evidence="2 3">
    <name type="scientific">Cytospora chrysosperma</name>
    <name type="common">Cytospora canker fungus</name>
    <name type="synonym">Sphaeria chrysosperma</name>
    <dbReference type="NCBI Taxonomy" id="252740"/>
    <lineage>
        <taxon>Eukaryota</taxon>
        <taxon>Fungi</taxon>
        <taxon>Dikarya</taxon>
        <taxon>Ascomycota</taxon>
        <taxon>Pezizomycotina</taxon>
        <taxon>Sordariomycetes</taxon>
        <taxon>Sordariomycetidae</taxon>
        <taxon>Diaporthales</taxon>
        <taxon>Cytosporaceae</taxon>
        <taxon>Cytospora</taxon>
    </lineage>
</organism>
<accession>A0A423WQY3</accession>